<feature type="non-terminal residue" evidence="2">
    <location>
        <position position="1"/>
    </location>
</feature>
<organism evidence="2">
    <name type="scientific">marine sediment metagenome</name>
    <dbReference type="NCBI Taxonomy" id="412755"/>
    <lineage>
        <taxon>unclassified sequences</taxon>
        <taxon>metagenomes</taxon>
        <taxon>ecological metagenomes</taxon>
    </lineage>
</organism>
<dbReference type="SUPFAM" id="SSF69304">
    <property type="entry name" value="Tricorn protease N-terminal domain"/>
    <property type="match status" value="1"/>
</dbReference>
<dbReference type="AlphaFoldDB" id="A0A0F9AMR2"/>
<accession>A0A0F9AMR2</accession>
<reference evidence="2" key="1">
    <citation type="journal article" date="2015" name="Nature">
        <title>Complex archaea that bridge the gap between prokaryotes and eukaryotes.</title>
        <authorList>
            <person name="Spang A."/>
            <person name="Saw J.H."/>
            <person name="Jorgensen S.L."/>
            <person name="Zaremba-Niedzwiedzka K."/>
            <person name="Martijn J."/>
            <person name="Lind A.E."/>
            <person name="van Eijk R."/>
            <person name="Schleper C."/>
            <person name="Guy L."/>
            <person name="Ettema T.J."/>
        </authorList>
    </citation>
    <scope>NUCLEOTIDE SEQUENCE</scope>
</reference>
<dbReference type="EMBL" id="LAZR01041878">
    <property type="protein sequence ID" value="KKL10894.1"/>
    <property type="molecule type" value="Genomic_DNA"/>
</dbReference>
<dbReference type="PANTHER" id="PTHR36842">
    <property type="entry name" value="PROTEIN TOLB HOMOLOG"/>
    <property type="match status" value="1"/>
</dbReference>
<evidence type="ECO:0000313" key="2">
    <source>
        <dbReference type="EMBL" id="KKL10894.1"/>
    </source>
</evidence>
<comment type="caution">
    <text evidence="2">The sequence shown here is derived from an EMBL/GenBank/DDBJ whole genome shotgun (WGS) entry which is preliminary data.</text>
</comment>
<gene>
    <name evidence="2" type="ORF">LCGC14_2551270</name>
</gene>
<evidence type="ECO:0008006" key="3">
    <source>
        <dbReference type="Google" id="ProtNLM"/>
    </source>
</evidence>
<dbReference type="Gene3D" id="2.120.10.30">
    <property type="entry name" value="TolB, C-terminal domain"/>
    <property type="match status" value="1"/>
</dbReference>
<dbReference type="InterPro" id="IPR011042">
    <property type="entry name" value="6-blade_b-propeller_TolB-like"/>
</dbReference>
<dbReference type="Pfam" id="PF07676">
    <property type="entry name" value="PD40"/>
    <property type="match status" value="2"/>
</dbReference>
<name>A0A0F9AMR2_9ZZZZ</name>
<sequence>CPRCFASGSPSWSPDGSRIVFAAYRNNSDDIWMMNNDGTGQEMIYSGGLMPDWSPDGLEIVFVSPPDEPKIHIMKINDGSVTQIINDSSFRNYQPDWSPDGNRIVFARSGVPGVPLQIYIMNKDGSEQTHLPVPAHSESPAWKPN</sequence>
<evidence type="ECO:0000256" key="1">
    <source>
        <dbReference type="ARBA" id="ARBA00009820"/>
    </source>
</evidence>
<dbReference type="InterPro" id="IPR011659">
    <property type="entry name" value="WD40"/>
</dbReference>
<dbReference type="PANTHER" id="PTHR36842:SF1">
    <property type="entry name" value="PROTEIN TOLB"/>
    <property type="match status" value="1"/>
</dbReference>
<protein>
    <recommendedName>
        <fullName evidence="3">Dipeptidylpeptidase IV N-terminal domain-containing protein</fullName>
    </recommendedName>
</protein>
<proteinExistence type="inferred from homology"/>
<comment type="similarity">
    <text evidence="1">Belongs to the TolB family.</text>
</comment>